<dbReference type="InterPro" id="IPR007110">
    <property type="entry name" value="Ig-like_dom"/>
</dbReference>
<dbReference type="Pfam" id="PF07686">
    <property type="entry name" value="V-set"/>
    <property type="match status" value="2"/>
</dbReference>
<evidence type="ECO:0000256" key="1">
    <source>
        <dbReference type="ARBA" id="ARBA00004236"/>
    </source>
</evidence>
<reference evidence="10" key="2">
    <citation type="submission" date="2025-09" db="UniProtKB">
        <authorList>
            <consortium name="Ensembl"/>
        </authorList>
    </citation>
    <scope>IDENTIFICATION</scope>
</reference>
<evidence type="ECO:0000256" key="8">
    <source>
        <dbReference type="SAM" id="Phobius"/>
    </source>
</evidence>
<keyword evidence="8" id="KW-1133">Transmembrane helix</keyword>
<keyword evidence="5 8" id="KW-0472">Membrane</keyword>
<dbReference type="SMART" id="SM00409">
    <property type="entry name" value="IG"/>
    <property type="match status" value="2"/>
</dbReference>
<dbReference type="SUPFAM" id="SSF48726">
    <property type="entry name" value="Immunoglobulin"/>
    <property type="match status" value="2"/>
</dbReference>
<dbReference type="InterPro" id="IPR013783">
    <property type="entry name" value="Ig-like_fold"/>
</dbReference>
<feature type="domain" description="Ig-like" evidence="9">
    <location>
        <begin position="9"/>
        <end position="125"/>
    </location>
</feature>
<dbReference type="GO" id="GO:0002376">
    <property type="term" value="P:immune system process"/>
    <property type="evidence" value="ECO:0007669"/>
    <property type="project" value="UniProtKB-KW"/>
</dbReference>
<dbReference type="PROSITE" id="PS50835">
    <property type="entry name" value="IG_LIKE"/>
    <property type="match status" value="2"/>
</dbReference>
<keyword evidence="3" id="KW-0732">Signal</keyword>
<sequence length="285" mass="31594">LQMRSLQRPHSFHLSAVVWAGAVKQDTGVRSVTVGENVTLQCFYEKIIAMHLSWYQQTLGGRPELLSFFYKYDDPSKVDHWLKRNPRFSLQKEEGFNHLHISDVQLSDSATYFCGSSHTNMVEFGDGVFLSVKEKSQTEIIVQEPTSEIIPSGGSINFSCTVHTGNCGEGHTVCWFRHGSQTGVLHTQRKHCRPVAAPGPPSWSCTYSLQKKNLNFSDAGTYFCVVASCGKMLFGSGTEVMVRNPDGGQAAQISVLVQLSVIRTGILLLFIISCVIFLRKNNASP</sequence>
<dbReference type="InterPro" id="IPR036179">
    <property type="entry name" value="Ig-like_dom_sf"/>
</dbReference>
<evidence type="ECO:0000256" key="3">
    <source>
        <dbReference type="ARBA" id="ARBA00022729"/>
    </source>
</evidence>
<dbReference type="OMA" id="SCVYHLQ"/>
<evidence type="ECO:0000256" key="5">
    <source>
        <dbReference type="ARBA" id="ARBA00023136"/>
    </source>
</evidence>
<keyword evidence="11" id="KW-1185">Reference proteome</keyword>
<evidence type="ECO:0000259" key="9">
    <source>
        <dbReference type="PROSITE" id="PS50835"/>
    </source>
</evidence>
<dbReference type="AlphaFoldDB" id="A0A3B3DRD6"/>
<name>A0A3B3DRD6_ORYME</name>
<protein>
    <submittedName>
        <fullName evidence="10">Uncharacterized LOC112139513</fullName>
    </submittedName>
</protein>
<evidence type="ECO:0000256" key="6">
    <source>
        <dbReference type="ARBA" id="ARBA00023157"/>
    </source>
</evidence>
<evidence type="ECO:0000313" key="10">
    <source>
        <dbReference type="Ensembl" id="ENSOMEP00000032688.1"/>
    </source>
</evidence>
<feature type="domain" description="Ig-like" evidence="9">
    <location>
        <begin position="138"/>
        <end position="226"/>
    </location>
</feature>
<keyword evidence="8" id="KW-0812">Transmembrane</keyword>
<organism evidence="10 11">
    <name type="scientific">Oryzias melastigma</name>
    <name type="common">Marine medaka</name>
    <dbReference type="NCBI Taxonomy" id="30732"/>
    <lineage>
        <taxon>Eukaryota</taxon>
        <taxon>Metazoa</taxon>
        <taxon>Chordata</taxon>
        <taxon>Craniata</taxon>
        <taxon>Vertebrata</taxon>
        <taxon>Euteleostomi</taxon>
        <taxon>Actinopterygii</taxon>
        <taxon>Neopterygii</taxon>
        <taxon>Teleostei</taxon>
        <taxon>Neoteleostei</taxon>
        <taxon>Acanthomorphata</taxon>
        <taxon>Ovalentaria</taxon>
        <taxon>Atherinomorphae</taxon>
        <taxon>Beloniformes</taxon>
        <taxon>Adrianichthyidae</taxon>
        <taxon>Oryziinae</taxon>
        <taxon>Oryzias</taxon>
    </lineage>
</organism>
<keyword evidence="4" id="KW-0391">Immunity</keyword>
<dbReference type="PANTHER" id="PTHR19433:SF127">
    <property type="entry name" value="NITR9"/>
    <property type="match status" value="1"/>
</dbReference>
<proteinExistence type="predicted"/>
<dbReference type="GeneTree" id="ENSGT00950000182968"/>
<keyword evidence="7" id="KW-0325">Glycoprotein</keyword>
<dbReference type="InterPro" id="IPR052051">
    <property type="entry name" value="TCR_complex_component"/>
</dbReference>
<dbReference type="STRING" id="30732.ENSOMEP00000032688"/>
<comment type="subcellular location">
    <subcellularLocation>
        <location evidence="1">Cell membrane</location>
    </subcellularLocation>
</comment>
<evidence type="ECO:0000256" key="7">
    <source>
        <dbReference type="ARBA" id="ARBA00023180"/>
    </source>
</evidence>
<dbReference type="Gene3D" id="2.60.40.10">
    <property type="entry name" value="Immunoglobulins"/>
    <property type="match status" value="2"/>
</dbReference>
<reference evidence="10" key="1">
    <citation type="submission" date="2025-08" db="UniProtKB">
        <authorList>
            <consortium name="Ensembl"/>
        </authorList>
    </citation>
    <scope>IDENTIFICATION</scope>
</reference>
<dbReference type="Proteomes" id="UP000261560">
    <property type="component" value="Unplaced"/>
</dbReference>
<dbReference type="PaxDb" id="30732-ENSOMEP00000032688"/>
<dbReference type="GO" id="GO:0005886">
    <property type="term" value="C:plasma membrane"/>
    <property type="evidence" value="ECO:0007669"/>
    <property type="project" value="UniProtKB-SubCell"/>
</dbReference>
<dbReference type="PANTHER" id="PTHR19433">
    <property type="entry name" value="T-CELL RECEPTOR ALPHA CHAIN V REGION-RELATED"/>
    <property type="match status" value="1"/>
</dbReference>
<keyword evidence="2" id="KW-1003">Cell membrane</keyword>
<accession>A0A3B3DRD6</accession>
<dbReference type="InterPro" id="IPR003599">
    <property type="entry name" value="Ig_sub"/>
</dbReference>
<evidence type="ECO:0000256" key="4">
    <source>
        <dbReference type="ARBA" id="ARBA00022859"/>
    </source>
</evidence>
<dbReference type="SMART" id="SM00406">
    <property type="entry name" value="IGv"/>
    <property type="match status" value="2"/>
</dbReference>
<dbReference type="CDD" id="cd00099">
    <property type="entry name" value="IgV"/>
    <property type="match status" value="1"/>
</dbReference>
<dbReference type="GO" id="GO:0009617">
    <property type="term" value="P:response to bacterium"/>
    <property type="evidence" value="ECO:0007669"/>
    <property type="project" value="TreeGrafter"/>
</dbReference>
<dbReference type="InterPro" id="IPR013106">
    <property type="entry name" value="Ig_V-set"/>
</dbReference>
<keyword evidence="6" id="KW-1015">Disulfide bond</keyword>
<dbReference type="Ensembl" id="ENSOMET00000025076.1">
    <property type="protein sequence ID" value="ENSOMEP00000032688.1"/>
    <property type="gene ID" value="ENSOMEG00000018228.1"/>
</dbReference>
<evidence type="ECO:0000313" key="11">
    <source>
        <dbReference type="Proteomes" id="UP000261560"/>
    </source>
</evidence>
<feature type="transmembrane region" description="Helical" evidence="8">
    <location>
        <begin position="255"/>
        <end position="278"/>
    </location>
</feature>
<evidence type="ECO:0000256" key="2">
    <source>
        <dbReference type="ARBA" id="ARBA00022475"/>
    </source>
</evidence>